<protein>
    <recommendedName>
        <fullName evidence="3">Transcription factor Iwr1 domain-containing protein</fullName>
    </recommendedName>
</protein>
<dbReference type="Proteomes" id="UP000240883">
    <property type="component" value="Unassembled WGS sequence"/>
</dbReference>
<evidence type="ECO:0000256" key="1">
    <source>
        <dbReference type="ARBA" id="ARBA00010218"/>
    </source>
</evidence>
<sequence length="365" mass="41290">MPQNPPQTLSVKRKRNDAPVDALFYEQSKRQKNASVAADGETNASNGPQRKKLDIRYRYVRVQKESAVSSEPLASPTSQTERIFHIDRSGGNAVFVERDLGSKDIEMGGTEQKETAEAHKQDEPLRAPSPPQTSRPRKRPGASTKLPAKKLPPANNTEVSNGPSEEIIRQFEAFSEAVEKDMVSPMKKNPKSPHKRPMSPSNYKPKVVPRYRDRHPEDAPAETMQVDEYVIDTFIREEIPVDADGKEPEFQGNVGYIMMSDEDAQLFFEGEESDSETMTDEDDENAEGYYANDYPEDELSSDDEYDRNPYKREHYAISEDEDADLNYDSDDDEYDVDADFDDDGIPRKKLVPPKNPGFWGLAGEK</sequence>
<evidence type="ECO:0000256" key="2">
    <source>
        <dbReference type="SAM" id="MobiDB-lite"/>
    </source>
</evidence>
<organism evidence="4 5">
    <name type="scientific">Corynespora cassiicola Philippines</name>
    <dbReference type="NCBI Taxonomy" id="1448308"/>
    <lineage>
        <taxon>Eukaryota</taxon>
        <taxon>Fungi</taxon>
        <taxon>Dikarya</taxon>
        <taxon>Ascomycota</taxon>
        <taxon>Pezizomycotina</taxon>
        <taxon>Dothideomycetes</taxon>
        <taxon>Pleosporomycetidae</taxon>
        <taxon>Pleosporales</taxon>
        <taxon>Corynesporascaceae</taxon>
        <taxon>Corynespora</taxon>
    </lineage>
</organism>
<comment type="similarity">
    <text evidence="1">Belongs to the IWR1/SLC7A6OS family.</text>
</comment>
<dbReference type="Pfam" id="PF08574">
    <property type="entry name" value="Iwr1"/>
    <property type="match status" value="1"/>
</dbReference>
<dbReference type="PANTHER" id="PTHR28063:SF1">
    <property type="entry name" value="RNA POLYMERASE II NUCLEAR LOCALIZATION PROTEIN IWR1"/>
    <property type="match status" value="1"/>
</dbReference>
<feature type="compositionally biased region" description="Polar residues" evidence="2">
    <location>
        <begin position="154"/>
        <end position="163"/>
    </location>
</feature>
<proteinExistence type="inferred from homology"/>
<feature type="region of interest" description="Disordered" evidence="2">
    <location>
        <begin position="98"/>
        <end position="168"/>
    </location>
</feature>
<feature type="compositionally biased region" description="Acidic residues" evidence="2">
    <location>
        <begin position="318"/>
        <end position="343"/>
    </location>
</feature>
<dbReference type="EMBL" id="KZ678128">
    <property type="protein sequence ID" value="PSN73854.1"/>
    <property type="molecule type" value="Genomic_DNA"/>
</dbReference>
<feature type="compositionally biased region" description="Acidic residues" evidence="2">
    <location>
        <begin position="267"/>
        <end position="286"/>
    </location>
</feature>
<gene>
    <name evidence="4" type="ORF">BS50DRAFT_566786</name>
</gene>
<feature type="compositionally biased region" description="Basic residues" evidence="2">
    <location>
        <begin position="188"/>
        <end position="197"/>
    </location>
</feature>
<feature type="compositionally biased region" description="Basic and acidic residues" evidence="2">
    <location>
        <begin position="98"/>
        <end position="125"/>
    </location>
</feature>
<reference evidence="4 5" key="1">
    <citation type="journal article" date="2018" name="Front. Microbiol.">
        <title>Genome-Wide Analysis of Corynespora cassiicola Leaf Fall Disease Putative Effectors.</title>
        <authorList>
            <person name="Lopez D."/>
            <person name="Ribeiro S."/>
            <person name="Label P."/>
            <person name="Fumanal B."/>
            <person name="Venisse J.S."/>
            <person name="Kohler A."/>
            <person name="de Oliveira R.R."/>
            <person name="Labutti K."/>
            <person name="Lipzen A."/>
            <person name="Lail K."/>
            <person name="Bauer D."/>
            <person name="Ohm R.A."/>
            <person name="Barry K.W."/>
            <person name="Spatafora J."/>
            <person name="Grigoriev I.V."/>
            <person name="Martin F.M."/>
            <person name="Pujade-Renaud V."/>
        </authorList>
    </citation>
    <scope>NUCLEOTIDE SEQUENCE [LARGE SCALE GENOMIC DNA]</scope>
    <source>
        <strain evidence="4 5">Philippines</strain>
    </source>
</reference>
<dbReference type="OrthoDB" id="6255506at2759"/>
<dbReference type="GO" id="GO:0006606">
    <property type="term" value="P:protein import into nucleus"/>
    <property type="evidence" value="ECO:0007669"/>
    <property type="project" value="InterPro"/>
</dbReference>
<evidence type="ECO:0000313" key="5">
    <source>
        <dbReference type="Proteomes" id="UP000240883"/>
    </source>
</evidence>
<feature type="region of interest" description="Disordered" evidence="2">
    <location>
        <begin position="267"/>
        <end position="365"/>
    </location>
</feature>
<feature type="compositionally biased region" description="Acidic residues" evidence="2">
    <location>
        <begin position="294"/>
        <end position="305"/>
    </location>
</feature>
<dbReference type="InterPro" id="IPR040150">
    <property type="entry name" value="Iwr1"/>
</dbReference>
<dbReference type="AlphaFoldDB" id="A0A2T2P868"/>
<feature type="region of interest" description="Disordered" evidence="2">
    <location>
        <begin position="181"/>
        <end position="225"/>
    </location>
</feature>
<name>A0A2T2P868_CORCC</name>
<dbReference type="STRING" id="1448308.A0A2T2P868"/>
<evidence type="ECO:0000259" key="3">
    <source>
        <dbReference type="Pfam" id="PF08574"/>
    </source>
</evidence>
<dbReference type="InterPro" id="IPR013883">
    <property type="entry name" value="TF_Iwr1_dom"/>
</dbReference>
<feature type="region of interest" description="Disordered" evidence="2">
    <location>
        <begin position="27"/>
        <end position="55"/>
    </location>
</feature>
<dbReference type="GO" id="GO:0005737">
    <property type="term" value="C:cytoplasm"/>
    <property type="evidence" value="ECO:0007669"/>
    <property type="project" value="TreeGrafter"/>
</dbReference>
<dbReference type="PANTHER" id="PTHR28063">
    <property type="entry name" value="RNA POLYMERASE II NUCLEAR LOCALIZATION PROTEIN IWR1"/>
    <property type="match status" value="1"/>
</dbReference>
<accession>A0A2T2P868</accession>
<evidence type="ECO:0000313" key="4">
    <source>
        <dbReference type="EMBL" id="PSN73854.1"/>
    </source>
</evidence>
<feature type="domain" description="Transcription factor Iwr1" evidence="3">
    <location>
        <begin position="227"/>
        <end position="298"/>
    </location>
</feature>
<keyword evidence="5" id="KW-1185">Reference proteome</keyword>
<feature type="compositionally biased region" description="Basic and acidic residues" evidence="2">
    <location>
        <begin position="306"/>
        <end position="317"/>
    </location>
</feature>